<keyword evidence="3" id="KW-1185">Reference proteome</keyword>
<keyword evidence="1" id="KW-0560">Oxidoreductase</keyword>
<sequence>MSSDRVIEEGVGKATSYSIFLSPERSSGYTHVAGLKQENADKASELLMLNHAKYHTLFDEVGFHNHIVHHLLTIWALGASPLEIQRAYDRNQHYQLPHYHHDPSVALEMKDEDFFKECLGKTKYYSNYLQFFQEEIQQKGVGAVVNEMFSGFEHPILQLGFALEFNQPCLVAEALAAACIHDDWPLSIVLPIEGYIASQPNLPSNTYTSVLDALRSDPTIKTSVHPSDPQNRVTDALMQRASTHFFHHASKWRVHPTNPSIAHRTAEMIHMCAYVSGAAQNPKKLPAFDFFTMHSTNLSIFFSTFAKLDWLSLESKARLLTWKGWMDFAIYAAAGCPELYHGRITQFRAKAPGGWEGVVERARRYGDDGHTAKFVRALLNAEGVSGAYFGRAEFPLEEGEFLKIAHMVMDSVERMDGPGWELPGKIRREYVEEMGEDEEVARLVARWVRWGGMEDAWEGFPDLEETVKL</sequence>
<dbReference type="PANTHER" id="PTHR35870:SF1">
    <property type="entry name" value="PROTEIN, PUTATIVE (AFU_ORTHOLOGUE AFUA_5G03330)-RELATED"/>
    <property type="match status" value="1"/>
</dbReference>
<protein>
    <recommendedName>
        <fullName evidence="4">HypA</fullName>
    </recommendedName>
</protein>
<evidence type="ECO:0000313" key="2">
    <source>
        <dbReference type="EMBL" id="KAF2736550.1"/>
    </source>
</evidence>
<evidence type="ECO:0008006" key="4">
    <source>
        <dbReference type="Google" id="ProtNLM"/>
    </source>
</evidence>
<proteinExistence type="predicted"/>
<comment type="caution">
    <text evidence="2">The sequence shown here is derived from an EMBL/GenBank/DDBJ whole genome shotgun (WGS) entry which is preliminary data.</text>
</comment>
<reference evidence="2" key="1">
    <citation type="journal article" date="2020" name="Stud. Mycol.">
        <title>101 Dothideomycetes genomes: a test case for predicting lifestyles and emergence of pathogens.</title>
        <authorList>
            <person name="Haridas S."/>
            <person name="Albert R."/>
            <person name="Binder M."/>
            <person name="Bloem J."/>
            <person name="Labutti K."/>
            <person name="Salamov A."/>
            <person name="Andreopoulos B."/>
            <person name="Baker S."/>
            <person name="Barry K."/>
            <person name="Bills G."/>
            <person name="Bluhm B."/>
            <person name="Cannon C."/>
            <person name="Castanera R."/>
            <person name="Culley D."/>
            <person name="Daum C."/>
            <person name="Ezra D."/>
            <person name="Gonzalez J."/>
            <person name="Henrissat B."/>
            <person name="Kuo A."/>
            <person name="Liang C."/>
            <person name="Lipzen A."/>
            <person name="Lutzoni F."/>
            <person name="Magnuson J."/>
            <person name="Mondo S."/>
            <person name="Nolan M."/>
            <person name="Ohm R."/>
            <person name="Pangilinan J."/>
            <person name="Park H.-J."/>
            <person name="Ramirez L."/>
            <person name="Alfaro M."/>
            <person name="Sun H."/>
            <person name="Tritt A."/>
            <person name="Yoshinaga Y."/>
            <person name="Zwiers L.-H."/>
            <person name="Turgeon B."/>
            <person name="Goodwin S."/>
            <person name="Spatafora J."/>
            <person name="Crous P."/>
            <person name="Grigoriev I."/>
        </authorList>
    </citation>
    <scope>NUCLEOTIDE SEQUENCE</scope>
    <source>
        <strain evidence="2">CBS 125425</strain>
    </source>
</reference>
<dbReference type="EMBL" id="ML996124">
    <property type="protein sequence ID" value="KAF2736550.1"/>
    <property type="molecule type" value="Genomic_DNA"/>
</dbReference>
<dbReference type="Proteomes" id="UP000799444">
    <property type="component" value="Unassembled WGS sequence"/>
</dbReference>
<dbReference type="PANTHER" id="PTHR35870">
    <property type="entry name" value="PROTEIN, PUTATIVE (AFU_ORTHOLOGUE AFUA_5G03330)-RELATED"/>
    <property type="match status" value="1"/>
</dbReference>
<evidence type="ECO:0000256" key="1">
    <source>
        <dbReference type="ARBA" id="ARBA00023002"/>
    </source>
</evidence>
<organism evidence="2 3">
    <name type="scientific">Polyplosphaeria fusca</name>
    <dbReference type="NCBI Taxonomy" id="682080"/>
    <lineage>
        <taxon>Eukaryota</taxon>
        <taxon>Fungi</taxon>
        <taxon>Dikarya</taxon>
        <taxon>Ascomycota</taxon>
        <taxon>Pezizomycotina</taxon>
        <taxon>Dothideomycetes</taxon>
        <taxon>Pleosporomycetidae</taxon>
        <taxon>Pleosporales</taxon>
        <taxon>Tetraplosphaeriaceae</taxon>
        <taxon>Polyplosphaeria</taxon>
    </lineage>
</organism>
<accession>A0A9P4R1S7</accession>
<dbReference type="InterPro" id="IPR025337">
    <property type="entry name" value="Questin_oxidase-like"/>
</dbReference>
<dbReference type="AlphaFoldDB" id="A0A9P4R1S7"/>
<dbReference type="OrthoDB" id="10004862at2759"/>
<dbReference type="Pfam" id="PF14027">
    <property type="entry name" value="Questin_oxidase"/>
    <property type="match status" value="1"/>
</dbReference>
<name>A0A9P4R1S7_9PLEO</name>
<evidence type="ECO:0000313" key="3">
    <source>
        <dbReference type="Proteomes" id="UP000799444"/>
    </source>
</evidence>
<dbReference type="GO" id="GO:0016491">
    <property type="term" value="F:oxidoreductase activity"/>
    <property type="evidence" value="ECO:0007669"/>
    <property type="project" value="UniProtKB-KW"/>
</dbReference>
<gene>
    <name evidence="2" type="ORF">EJ04DRAFT_562408</name>
</gene>